<dbReference type="Proteomes" id="UP000199645">
    <property type="component" value="Unassembled WGS sequence"/>
</dbReference>
<evidence type="ECO:0000259" key="1">
    <source>
        <dbReference type="Pfam" id="PF01636"/>
    </source>
</evidence>
<dbReference type="GO" id="GO:0016740">
    <property type="term" value="F:transferase activity"/>
    <property type="evidence" value="ECO:0007669"/>
    <property type="project" value="UniProtKB-KW"/>
</dbReference>
<keyword evidence="3" id="KW-1185">Reference proteome</keyword>
<proteinExistence type="predicted"/>
<reference evidence="2 3" key="1">
    <citation type="submission" date="2016-10" db="EMBL/GenBank/DDBJ databases">
        <authorList>
            <person name="de Groot N.N."/>
        </authorList>
    </citation>
    <scope>NUCLEOTIDE SEQUENCE [LARGE SCALE GENOMIC DNA]</scope>
    <source>
        <strain evidence="2 3">DSM 43019</strain>
    </source>
</reference>
<accession>A0A1I2EAD4</accession>
<sequence length="317" mass="34391">MRDNDWNDPDWRAAAHTWITGRLADLGTPVTGAIEEFRSRPWSVTHRAPTAAGTRWFKANITGCRYEAALAEALAGIAPGATLVPLAVDTGRGWLLTADAGPTLRETMSGTGRIATWTAMLQAWSALQRATVAHVDRLCALGVPDQRVSLLPGLLAGLLADPDIRAEVKPGVPALSGEYARWCAELAADGIPAALQHDDLHTGNVFADMRFFDWGDASVGHPFGTLLVTLNGLHDALDTPDRQALLHRLRDAYLEPWTDLADRATLRRSATLACRVTRVSRALSWQRGLTGAVIPVDEMFRDAPAAWLNELLEPTTI</sequence>
<gene>
    <name evidence="2" type="ORF">SAMN05421541_104322</name>
</gene>
<dbReference type="RefSeq" id="WP_093613050.1">
    <property type="nucleotide sequence ID" value="NZ_BOMT01000031.1"/>
</dbReference>
<dbReference type="SUPFAM" id="SSF56112">
    <property type="entry name" value="Protein kinase-like (PK-like)"/>
    <property type="match status" value="1"/>
</dbReference>
<feature type="domain" description="Aminoglycoside phosphotransferase" evidence="1">
    <location>
        <begin position="65"/>
        <end position="254"/>
    </location>
</feature>
<keyword evidence="2" id="KW-0808">Transferase</keyword>
<dbReference type="AlphaFoldDB" id="A0A1I2EAD4"/>
<dbReference type="EMBL" id="FONV01000004">
    <property type="protein sequence ID" value="SFE89964.1"/>
    <property type="molecule type" value="Genomic_DNA"/>
</dbReference>
<dbReference type="OrthoDB" id="101887at2"/>
<organism evidence="2 3">
    <name type="scientific">Actinoplanes philippinensis</name>
    <dbReference type="NCBI Taxonomy" id="35752"/>
    <lineage>
        <taxon>Bacteria</taxon>
        <taxon>Bacillati</taxon>
        <taxon>Actinomycetota</taxon>
        <taxon>Actinomycetes</taxon>
        <taxon>Micromonosporales</taxon>
        <taxon>Micromonosporaceae</taxon>
        <taxon>Actinoplanes</taxon>
    </lineage>
</organism>
<dbReference type="InterPro" id="IPR011009">
    <property type="entry name" value="Kinase-like_dom_sf"/>
</dbReference>
<dbReference type="Pfam" id="PF01636">
    <property type="entry name" value="APH"/>
    <property type="match status" value="1"/>
</dbReference>
<protein>
    <submittedName>
        <fullName evidence="2">Phosphotransferase enzyme family protein</fullName>
    </submittedName>
</protein>
<dbReference type="InterPro" id="IPR002575">
    <property type="entry name" value="Aminoglycoside_PTrfase"/>
</dbReference>
<name>A0A1I2EAD4_9ACTN</name>
<dbReference type="STRING" id="35752.SAMN05421541_104322"/>
<evidence type="ECO:0000313" key="3">
    <source>
        <dbReference type="Proteomes" id="UP000199645"/>
    </source>
</evidence>
<evidence type="ECO:0000313" key="2">
    <source>
        <dbReference type="EMBL" id="SFE89964.1"/>
    </source>
</evidence>